<feature type="transmembrane region" description="Helical" evidence="6">
    <location>
        <begin position="213"/>
        <end position="232"/>
    </location>
</feature>
<feature type="transmembrane region" description="Helical" evidence="6">
    <location>
        <begin position="94"/>
        <end position="116"/>
    </location>
</feature>
<dbReference type="RefSeq" id="WP_413779334.1">
    <property type="nucleotide sequence ID" value="NZ_JAUOZS010000001.1"/>
</dbReference>
<keyword evidence="3 6" id="KW-0812">Transmembrane</keyword>
<sequence length="290" mass="29946">MGRWACWLIAAAAMLWGIIAVFVKGLAAYGFSPIQVVAVRVAVSAVGLVAYTAAADRKALVVRPADGGYFIGTGIVSIIFFNWCYFTAIETTSVGVAAVLLYTAPAFVAVLSRVVFGERITGRKAAAVAVTFVGCALVAGLLPGFSGAVRPLGLLAGLGAGLGYALYSIFGKLALKRYGALTVTTYTFVFAAAAILPFSGLWDQRALFAAWQVWWYGAGLGVVSTVLAYLLYTVGLKYVEPGRAAVTATLEPLVAAALGAAVFGEALTGWQLAGMALVIAAVAGVQERAG</sequence>
<comment type="caution">
    <text evidence="8">The sequence shown here is derived from an EMBL/GenBank/DDBJ whole genome shotgun (WGS) entry which is preliminary data.</text>
</comment>
<organism evidence="8 9">
    <name type="scientific">Anaeroselena agilis</name>
    <dbReference type="NCBI Taxonomy" id="3063788"/>
    <lineage>
        <taxon>Bacteria</taxon>
        <taxon>Bacillati</taxon>
        <taxon>Bacillota</taxon>
        <taxon>Negativicutes</taxon>
        <taxon>Acetonemataceae</taxon>
        <taxon>Anaeroselena</taxon>
    </lineage>
</organism>
<evidence type="ECO:0000256" key="2">
    <source>
        <dbReference type="ARBA" id="ARBA00007362"/>
    </source>
</evidence>
<dbReference type="Gene3D" id="1.10.3730.20">
    <property type="match status" value="1"/>
</dbReference>
<feature type="domain" description="EamA" evidence="7">
    <location>
        <begin position="152"/>
        <end position="284"/>
    </location>
</feature>
<comment type="subcellular location">
    <subcellularLocation>
        <location evidence="1">Membrane</location>
        <topology evidence="1">Multi-pass membrane protein</topology>
    </subcellularLocation>
</comment>
<evidence type="ECO:0000313" key="8">
    <source>
        <dbReference type="EMBL" id="MDT8900801.1"/>
    </source>
</evidence>
<keyword evidence="5 6" id="KW-0472">Membrane</keyword>
<keyword evidence="4 6" id="KW-1133">Transmembrane helix</keyword>
<reference evidence="8 9" key="1">
    <citation type="submission" date="2023-07" db="EMBL/GenBank/DDBJ databases">
        <title>The novel representative of Negativicutes class, Anaeroselena agilis gen. nov. sp. nov.</title>
        <authorList>
            <person name="Prokofeva M.I."/>
            <person name="Elcheninov A.G."/>
            <person name="Klyukina A."/>
            <person name="Kublanov I.V."/>
            <person name="Frolov E.N."/>
            <person name="Podosokorskaya O.A."/>
        </authorList>
    </citation>
    <scope>NUCLEOTIDE SEQUENCE [LARGE SCALE GENOMIC DNA]</scope>
    <source>
        <strain evidence="8 9">4137-cl</strain>
    </source>
</reference>
<comment type="similarity">
    <text evidence="2">Belongs to the EamA transporter family.</text>
</comment>
<dbReference type="Pfam" id="PF00892">
    <property type="entry name" value="EamA"/>
    <property type="match status" value="2"/>
</dbReference>
<protein>
    <submittedName>
        <fullName evidence="8">EamA family transporter</fullName>
    </submittedName>
</protein>
<feature type="transmembrane region" description="Helical" evidence="6">
    <location>
        <begin position="178"/>
        <end position="201"/>
    </location>
</feature>
<dbReference type="InterPro" id="IPR000620">
    <property type="entry name" value="EamA_dom"/>
</dbReference>
<dbReference type="PANTHER" id="PTHR32322">
    <property type="entry name" value="INNER MEMBRANE TRANSPORTER"/>
    <property type="match status" value="1"/>
</dbReference>
<feature type="transmembrane region" description="Helical" evidence="6">
    <location>
        <begin position="67"/>
        <end position="88"/>
    </location>
</feature>
<dbReference type="PANTHER" id="PTHR32322:SF2">
    <property type="entry name" value="EAMA DOMAIN-CONTAINING PROTEIN"/>
    <property type="match status" value="1"/>
</dbReference>
<accession>A0ABU3NY81</accession>
<evidence type="ECO:0000256" key="1">
    <source>
        <dbReference type="ARBA" id="ARBA00004141"/>
    </source>
</evidence>
<proteinExistence type="inferred from homology"/>
<feature type="transmembrane region" description="Helical" evidence="6">
    <location>
        <begin position="37"/>
        <end position="55"/>
    </location>
</feature>
<evidence type="ECO:0000256" key="4">
    <source>
        <dbReference type="ARBA" id="ARBA00022989"/>
    </source>
</evidence>
<dbReference type="Proteomes" id="UP001254848">
    <property type="component" value="Unassembled WGS sequence"/>
</dbReference>
<evidence type="ECO:0000259" key="7">
    <source>
        <dbReference type="Pfam" id="PF00892"/>
    </source>
</evidence>
<dbReference type="InterPro" id="IPR037185">
    <property type="entry name" value="EmrE-like"/>
</dbReference>
<dbReference type="SUPFAM" id="SSF103481">
    <property type="entry name" value="Multidrug resistance efflux transporter EmrE"/>
    <property type="match status" value="2"/>
</dbReference>
<evidence type="ECO:0000256" key="6">
    <source>
        <dbReference type="SAM" id="Phobius"/>
    </source>
</evidence>
<evidence type="ECO:0000256" key="5">
    <source>
        <dbReference type="ARBA" id="ARBA00023136"/>
    </source>
</evidence>
<feature type="transmembrane region" description="Helical" evidence="6">
    <location>
        <begin position="244"/>
        <end position="263"/>
    </location>
</feature>
<evidence type="ECO:0000313" key="9">
    <source>
        <dbReference type="Proteomes" id="UP001254848"/>
    </source>
</evidence>
<name>A0ABU3NY81_9FIRM</name>
<keyword evidence="9" id="KW-1185">Reference proteome</keyword>
<feature type="transmembrane region" description="Helical" evidence="6">
    <location>
        <begin position="7"/>
        <end position="31"/>
    </location>
</feature>
<feature type="domain" description="EamA" evidence="7">
    <location>
        <begin position="4"/>
        <end position="138"/>
    </location>
</feature>
<feature type="transmembrane region" description="Helical" evidence="6">
    <location>
        <begin position="152"/>
        <end position="171"/>
    </location>
</feature>
<evidence type="ECO:0000256" key="3">
    <source>
        <dbReference type="ARBA" id="ARBA00022692"/>
    </source>
</evidence>
<feature type="transmembrane region" description="Helical" evidence="6">
    <location>
        <begin position="269"/>
        <end position="285"/>
    </location>
</feature>
<gene>
    <name evidence="8" type="ORF">Q4T40_06065</name>
</gene>
<feature type="transmembrane region" description="Helical" evidence="6">
    <location>
        <begin position="125"/>
        <end position="146"/>
    </location>
</feature>
<dbReference type="InterPro" id="IPR050638">
    <property type="entry name" value="AA-Vitamin_Transporters"/>
</dbReference>
<dbReference type="EMBL" id="JAUOZS010000001">
    <property type="protein sequence ID" value="MDT8900801.1"/>
    <property type="molecule type" value="Genomic_DNA"/>
</dbReference>